<accession>A0A1V9XSP0</accession>
<dbReference type="STRING" id="418985.A0A1V9XSP0"/>
<dbReference type="InterPro" id="IPR011009">
    <property type="entry name" value="Kinase-like_dom_sf"/>
</dbReference>
<sequence>MFISLYDLHELCMDRDMFVAHQCAQLIRQLSIYLSELCAHLSRLGNCEACDLLRVADWCVDRSAMAICENRPEPAVRCLPHIGDFVADRLLGAGAFGSVYKGRYIPANMVCTLKIVSTTCFGAVEHATADRVVASVIDHPFIVSYFCVFSVDEKCTITVMEYIKAVDLQKVVDRAQSLRVKQSRIIFAQLMAAVVHMHFCGLIHRDIKGSNALLAFSGRVKLIDFDTNKVCVGHFATRHILSYFRRTAVEINDMEIAGTPPYMAPEVHCRKAYGRAMDWWSLGVTLYKLMIGRVPFRGQTEVVLKNQICNEEVRFPKFKTTREHIVRPAINMISGLLKKRAVDRLGSSQYNDIINAPFLANMDWAWLHTADTLMRLPAFGEVMYEAAKGRDGRDYPDRLTDSFIMRLSPEASPDTKSKPLPRIQDLRDKKGGHQPLFTFMSAMFREVMRTGIPIQAASQAPLFKNIQRFAHSNVLDSSSTKSLENPLQAERLDIAVPKGRNHKVGARVDATLSEDGRVYYVITKIPTNDPTVHSGLAEGDVVLAINGISTIDASRSDIETLLAAPGMDEVVVSVLSSATMRLCSSRIDLRQVFAHSKPAEVIIPSGMGNDMITVRVGAYYDPSLRGFVKINVVLFVNCKLGCNLYAGDVLLSLNGMPMTGVPVDEVGAKLNDAGQQRVLNILPMSCLRTERPLFDRLLRAYDAYYQSLYEDEGPELRSCVEKDQSDEDDM</sequence>
<dbReference type="Pfam" id="PF00069">
    <property type="entry name" value="Pkinase"/>
    <property type="match status" value="1"/>
</dbReference>
<evidence type="ECO:0000256" key="8">
    <source>
        <dbReference type="ARBA" id="ARBA00033099"/>
    </source>
</evidence>
<evidence type="ECO:0000256" key="5">
    <source>
        <dbReference type="ARBA" id="ARBA00022741"/>
    </source>
</evidence>
<evidence type="ECO:0000256" key="6">
    <source>
        <dbReference type="ARBA" id="ARBA00022777"/>
    </source>
</evidence>
<dbReference type="SMART" id="SM00220">
    <property type="entry name" value="S_TKc"/>
    <property type="match status" value="1"/>
</dbReference>
<keyword evidence="6" id="KW-0418">Kinase</keyword>
<keyword evidence="5" id="KW-0547">Nucleotide-binding</keyword>
<dbReference type="Proteomes" id="UP000192247">
    <property type="component" value="Unassembled WGS sequence"/>
</dbReference>
<evidence type="ECO:0000256" key="2">
    <source>
        <dbReference type="ARBA" id="ARBA00022148"/>
    </source>
</evidence>
<evidence type="ECO:0000256" key="9">
    <source>
        <dbReference type="ARBA" id="ARBA00047899"/>
    </source>
</evidence>
<dbReference type="InterPro" id="IPR000719">
    <property type="entry name" value="Prot_kinase_dom"/>
</dbReference>
<dbReference type="PROSITE" id="PS50106">
    <property type="entry name" value="PDZ"/>
    <property type="match status" value="1"/>
</dbReference>
<comment type="catalytic activity">
    <reaction evidence="9">
        <text>L-threonyl-[protein] + ATP = O-phospho-L-threonyl-[protein] + ADP + H(+)</text>
        <dbReference type="Rhea" id="RHEA:46608"/>
        <dbReference type="Rhea" id="RHEA-COMP:11060"/>
        <dbReference type="Rhea" id="RHEA-COMP:11605"/>
        <dbReference type="ChEBI" id="CHEBI:15378"/>
        <dbReference type="ChEBI" id="CHEBI:30013"/>
        <dbReference type="ChEBI" id="CHEBI:30616"/>
        <dbReference type="ChEBI" id="CHEBI:61977"/>
        <dbReference type="ChEBI" id="CHEBI:456216"/>
        <dbReference type="EC" id="2.7.11.1"/>
    </reaction>
</comment>
<dbReference type="SUPFAM" id="SSF50156">
    <property type="entry name" value="PDZ domain-like"/>
    <property type="match status" value="2"/>
</dbReference>
<comment type="catalytic activity">
    <reaction evidence="10">
        <text>L-seryl-[protein] + ATP = O-phospho-L-seryl-[protein] + ADP + H(+)</text>
        <dbReference type="Rhea" id="RHEA:17989"/>
        <dbReference type="Rhea" id="RHEA-COMP:9863"/>
        <dbReference type="Rhea" id="RHEA-COMP:11604"/>
        <dbReference type="ChEBI" id="CHEBI:15378"/>
        <dbReference type="ChEBI" id="CHEBI:29999"/>
        <dbReference type="ChEBI" id="CHEBI:30616"/>
        <dbReference type="ChEBI" id="CHEBI:83421"/>
        <dbReference type="ChEBI" id="CHEBI:456216"/>
        <dbReference type="EC" id="2.7.11.1"/>
    </reaction>
</comment>
<dbReference type="EC" id="2.7.11.1" evidence="1"/>
<dbReference type="PANTHER" id="PTHR24356">
    <property type="entry name" value="SERINE/THREONINE-PROTEIN KINASE"/>
    <property type="match status" value="1"/>
</dbReference>
<reference evidence="13 14" key="1">
    <citation type="journal article" date="2017" name="Gigascience">
        <title>Draft genome of the honey bee ectoparasitic mite, Tropilaelaps mercedesae, is shaped by the parasitic life history.</title>
        <authorList>
            <person name="Dong X."/>
            <person name="Armstrong S.D."/>
            <person name="Xia D."/>
            <person name="Makepeace B.L."/>
            <person name="Darby A.C."/>
            <person name="Kadowaki T."/>
        </authorList>
    </citation>
    <scope>NUCLEOTIDE SEQUENCE [LARGE SCALE GENOMIC DNA]</scope>
    <source>
        <strain evidence="13">Wuxi-XJTLU</strain>
    </source>
</reference>
<evidence type="ECO:0000313" key="14">
    <source>
        <dbReference type="Proteomes" id="UP000192247"/>
    </source>
</evidence>
<keyword evidence="14" id="KW-1185">Reference proteome</keyword>
<organism evidence="13 14">
    <name type="scientific">Tropilaelaps mercedesae</name>
    <dbReference type="NCBI Taxonomy" id="418985"/>
    <lineage>
        <taxon>Eukaryota</taxon>
        <taxon>Metazoa</taxon>
        <taxon>Ecdysozoa</taxon>
        <taxon>Arthropoda</taxon>
        <taxon>Chelicerata</taxon>
        <taxon>Arachnida</taxon>
        <taxon>Acari</taxon>
        <taxon>Parasitiformes</taxon>
        <taxon>Mesostigmata</taxon>
        <taxon>Gamasina</taxon>
        <taxon>Dermanyssoidea</taxon>
        <taxon>Laelapidae</taxon>
        <taxon>Tropilaelaps</taxon>
    </lineage>
</organism>
<dbReference type="InParanoid" id="A0A1V9XSP0"/>
<dbReference type="EMBL" id="MNPL01004736">
    <property type="protein sequence ID" value="OQR76517.1"/>
    <property type="molecule type" value="Genomic_DNA"/>
</dbReference>
<proteinExistence type="predicted"/>
<evidence type="ECO:0000256" key="10">
    <source>
        <dbReference type="ARBA" id="ARBA00048679"/>
    </source>
</evidence>
<keyword evidence="4" id="KW-0808">Transferase</keyword>
<keyword evidence="3" id="KW-0723">Serine/threonine-protein kinase</keyword>
<evidence type="ECO:0000313" key="13">
    <source>
        <dbReference type="EMBL" id="OQR76517.1"/>
    </source>
</evidence>
<dbReference type="GO" id="GO:0005524">
    <property type="term" value="F:ATP binding"/>
    <property type="evidence" value="ECO:0007669"/>
    <property type="project" value="UniProtKB-KW"/>
</dbReference>
<dbReference type="Gene3D" id="1.10.510.10">
    <property type="entry name" value="Transferase(Phosphotransferase) domain 1"/>
    <property type="match status" value="1"/>
</dbReference>
<dbReference type="GO" id="GO:0035556">
    <property type="term" value="P:intracellular signal transduction"/>
    <property type="evidence" value="ECO:0007669"/>
    <property type="project" value="TreeGrafter"/>
</dbReference>
<dbReference type="OrthoDB" id="6491371at2759"/>
<evidence type="ECO:0000259" key="12">
    <source>
        <dbReference type="PROSITE" id="PS50106"/>
    </source>
</evidence>
<dbReference type="Gene3D" id="3.30.200.20">
    <property type="entry name" value="Phosphorylase Kinase, domain 1"/>
    <property type="match status" value="1"/>
</dbReference>
<evidence type="ECO:0000256" key="1">
    <source>
        <dbReference type="ARBA" id="ARBA00012513"/>
    </source>
</evidence>
<dbReference type="InterPro" id="IPR050236">
    <property type="entry name" value="Ser_Thr_kinase_AGC"/>
</dbReference>
<feature type="domain" description="PDZ" evidence="12">
    <location>
        <begin position="493"/>
        <end position="562"/>
    </location>
</feature>
<protein>
    <recommendedName>
        <fullName evidence="2">Serine/threonine-protein kinase greatwall</fullName>
        <ecNumber evidence="1">2.7.11.1</ecNumber>
    </recommendedName>
    <alternativeName>
        <fullName evidence="8">Microtubule-associated serine/threonine-protein kinase-like</fullName>
    </alternativeName>
</protein>
<dbReference type="InterPro" id="IPR001478">
    <property type="entry name" value="PDZ"/>
</dbReference>
<dbReference type="SUPFAM" id="SSF56112">
    <property type="entry name" value="Protein kinase-like (PK-like)"/>
    <property type="match status" value="1"/>
</dbReference>
<evidence type="ECO:0000256" key="3">
    <source>
        <dbReference type="ARBA" id="ARBA00022527"/>
    </source>
</evidence>
<evidence type="ECO:0000256" key="7">
    <source>
        <dbReference type="ARBA" id="ARBA00022840"/>
    </source>
</evidence>
<name>A0A1V9XSP0_9ACAR</name>
<dbReference type="Gene3D" id="2.30.42.10">
    <property type="match status" value="1"/>
</dbReference>
<comment type="caution">
    <text evidence="13">The sequence shown here is derived from an EMBL/GenBank/DDBJ whole genome shotgun (WGS) entry which is preliminary data.</text>
</comment>
<feature type="domain" description="Protein kinase" evidence="11">
    <location>
        <begin position="85"/>
        <end position="359"/>
    </location>
</feature>
<dbReference type="InterPro" id="IPR036034">
    <property type="entry name" value="PDZ_sf"/>
</dbReference>
<dbReference type="GO" id="GO:0004674">
    <property type="term" value="F:protein serine/threonine kinase activity"/>
    <property type="evidence" value="ECO:0007669"/>
    <property type="project" value="UniProtKB-KW"/>
</dbReference>
<dbReference type="AlphaFoldDB" id="A0A1V9XSP0"/>
<dbReference type="PROSITE" id="PS50011">
    <property type="entry name" value="PROTEIN_KINASE_DOM"/>
    <property type="match status" value="1"/>
</dbReference>
<dbReference type="GO" id="GO:0005634">
    <property type="term" value="C:nucleus"/>
    <property type="evidence" value="ECO:0007669"/>
    <property type="project" value="TreeGrafter"/>
</dbReference>
<evidence type="ECO:0000259" key="11">
    <source>
        <dbReference type="PROSITE" id="PS50011"/>
    </source>
</evidence>
<keyword evidence="7" id="KW-0067">ATP-binding</keyword>
<dbReference type="PANTHER" id="PTHR24356:SF1">
    <property type="entry name" value="SERINE_THREONINE-PROTEIN KINASE GREATWALL"/>
    <property type="match status" value="1"/>
</dbReference>
<gene>
    <name evidence="13" type="ORF">BIW11_07732</name>
</gene>
<evidence type="ECO:0000256" key="4">
    <source>
        <dbReference type="ARBA" id="ARBA00022679"/>
    </source>
</evidence>